<keyword evidence="2" id="KW-1185">Reference proteome</keyword>
<evidence type="ECO:0000313" key="2">
    <source>
        <dbReference type="Proteomes" id="UP001595850"/>
    </source>
</evidence>
<protein>
    <submittedName>
        <fullName evidence="1">Uncharacterized protein</fullName>
    </submittedName>
</protein>
<reference evidence="2" key="1">
    <citation type="journal article" date="2019" name="Int. J. Syst. Evol. Microbiol.">
        <title>The Global Catalogue of Microorganisms (GCM) 10K type strain sequencing project: providing services to taxonomists for standard genome sequencing and annotation.</title>
        <authorList>
            <consortium name="The Broad Institute Genomics Platform"/>
            <consortium name="The Broad Institute Genome Sequencing Center for Infectious Disease"/>
            <person name="Wu L."/>
            <person name="Ma J."/>
        </authorList>
    </citation>
    <scope>NUCLEOTIDE SEQUENCE [LARGE SCALE GENOMIC DNA]</scope>
    <source>
        <strain evidence="2">TBRC 4489</strain>
    </source>
</reference>
<name>A0ABV8IDD8_9ACTN</name>
<comment type="caution">
    <text evidence="1">The sequence shown here is derived from an EMBL/GenBank/DDBJ whole genome shotgun (WGS) entry which is preliminary data.</text>
</comment>
<dbReference type="Proteomes" id="UP001595850">
    <property type="component" value="Unassembled WGS sequence"/>
</dbReference>
<gene>
    <name evidence="1" type="ORF">ACFOWE_16205</name>
</gene>
<dbReference type="RefSeq" id="WP_377288480.1">
    <property type="nucleotide sequence ID" value="NZ_JBHSBM010000017.1"/>
</dbReference>
<accession>A0ABV8IDD8</accession>
<organism evidence="1 2">
    <name type="scientific">Planomonospora corallina</name>
    <dbReference type="NCBI Taxonomy" id="1806052"/>
    <lineage>
        <taxon>Bacteria</taxon>
        <taxon>Bacillati</taxon>
        <taxon>Actinomycetota</taxon>
        <taxon>Actinomycetes</taxon>
        <taxon>Streptosporangiales</taxon>
        <taxon>Streptosporangiaceae</taxon>
        <taxon>Planomonospora</taxon>
    </lineage>
</organism>
<dbReference type="EMBL" id="JBHSBM010000017">
    <property type="protein sequence ID" value="MFC4059850.1"/>
    <property type="molecule type" value="Genomic_DNA"/>
</dbReference>
<evidence type="ECO:0000313" key="1">
    <source>
        <dbReference type="EMBL" id="MFC4059850.1"/>
    </source>
</evidence>
<sequence>MAKSGNTGNVFDLGELRRLVDELGAAPREVRAALLDEAVAGDAGATGAGEAGECDCPGCGAEALSFPPVDLAPADELARAVLAVPLVRDAARLAAWTGTRAVTSEHLLPDPAGAAAELGLPGPGRLHLLWVVAVNTGMLRISRGTAAPGPFTPDGSLPPQALLEFWDGVVMDVLDRADESLTGSAVIDEHLAEMLATLYAMSDGLAPATLVKGILQSHEVACEARPAQMRLLAASLPGELAAALDLLGYCGLIEWSPAGRPRLTPLGVWAVRQDLIREGHDAPTGAEVAVFAGLEAGELVEAVTEGSAAPSAVTVWLESRTPEAAARALVAAAAGGDAGRRGVVNTILEELGPEAEAPVREALAEPSLWRYAASWLHIRDLPAPALTPADNTWIAVDTLASLIRRGKAPEGLGEFAALQPGEDLMRMVEEMALVDHPDAVAVLDMLGAHHADAAVAKAARKAAMKVRSR</sequence>
<proteinExistence type="predicted"/>